<dbReference type="InterPro" id="IPR006680">
    <property type="entry name" value="Amidohydro-rel"/>
</dbReference>
<accession>A0ABV9PKX0</accession>
<evidence type="ECO:0000256" key="1">
    <source>
        <dbReference type="ARBA" id="ARBA00038310"/>
    </source>
</evidence>
<keyword evidence="4" id="KW-1185">Reference proteome</keyword>
<dbReference type="PANTHER" id="PTHR43569:SF2">
    <property type="entry name" value="AMIDOHYDROLASE-RELATED DOMAIN-CONTAINING PROTEIN"/>
    <property type="match status" value="1"/>
</dbReference>
<feature type="domain" description="Amidohydrolase-related" evidence="2">
    <location>
        <begin position="3"/>
        <end position="275"/>
    </location>
</feature>
<evidence type="ECO:0000313" key="4">
    <source>
        <dbReference type="Proteomes" id="UP001595935"/>
    </source>
</evidence>
<proteinExistence type="inferred from homology"/>
<dbReference type="Pfam" id="PF04909">
    <property type="entry name" value="Amidohydro_2"/>
    <property type="match status" value="1"/>
</dbReference>
<organism evidence="3 4">
    <name type="scientific">Flavobacterium branchiicola</name>
    <dbReference type="NCBI Taxonomy" id="1114875"/>
    <lineage>
        <taxon>Bacteria</taxon>
        <taxon>Pseudomonadati</taxon>
        <taxon>Bacteroidota</taxon>
        <taxon>Flavobacteriia</taxon>
        <taxon>Flavobacteriales</taxon>
        <taxon>Flavobacteriaceae</taxon>
        <taxon>Flavobacterium</taxon>
    </lineage>
</organism>
<dbReference type="InterPro" id="IPR052350">
    <property type="entry name" value="Metallo-dep_Lactonases"/>
</dbReference>
<dbReference type="SUPFAM" id="SSF51556">
    <property type="entry name" value="Metallo-dependent hydrolases"/>
    <property type="match status" value="1"/>
</dbReference>
<dbReference type="Gene3D" id="3.20.20.140">
    <property type="entry name" value="Metal-dependent hydrolases"/>
    <property type="match status" value="1"/>
</dbReference>
<dbReference type="Proteomes" id="UP001595935">
    <property type="component" value="Unassembled WGS sequence"/>
</dbReference>
<dbReference type="PANTHER" id="PTHR43569">
    <property type="entry name" value="AMIDOHYDROLASE"/>
    <property type="match status" value="1"/>
</dbReference>
<protein>
    <submittedName>
        <fullName evidence="3">Amidohydrolase family protein</fullName>
    </submittedName>
</protein>
<evidence type="ECO:0000259" key="2">
    <source>
        <dbReference type="Pfam" id="PF04909"/>
    </source>
</evidence>
<reference evidence="4" key="1">
    <citation type="journal article" date="2019" name="Int. J. Syst. Evol. Microbiol.">
        <title>The Global Catalogue of Microorganisms (GCM) 10K type strain sequencing project: providing services to taxonomists for standard genome sequencing and annotation.</title>
        <authorList>
            <consortium name="The Broad Institute Genomics Platform"/>
            <consortium name="The Broad Institute Genome Sequencing Center for Infectious Disease"/>
            <person name="Wu L."/>
            <person name="Ma J."/>
        </authorList>
    </citation>
    <scope>NUCLEOTIDE SEQUENCE [LARGE SCALE GENOMIC DNA]</scope>
    <source>
        <strain evidence="4">WYCCWR 13023</strain>
    </source>
</reference>
<dbReference type="EMBL" id="JBHSGV010000012">
    <property type="protein sequence ID" value="MFC4750107.1"/>
    <property type="molecule type" value="Genomic_DNA"/>
</dbReference>
<name>A0ABV9PKX0_9FLAO</name>
<evidence type="ECO:0000313" key="3">
    <source>
        <dbReference type="EMBL" id="MFC4750107.1"/>
    </source>
</evidence>
<comment type="similarity">
    <text evidence="1">Belongs to the metallo-dependent hydrolases superfamily.</text>
</comment>
<dbReference type="InterPro" id="IPR032466">
    <property type="entry name" value="Metal_Hydrolase"/>
</dbReference>
<dbReference type="RefSeq" id="WP_213260103.1">
    <property type="nucleotide sequence ID" value="NZ_JAGYWA010000012.1"/>
</dbReference>
<comment type="caution">
    <text evidence="3">The sequence shown here is derived from an EMBL/GenBank/DDBJ whole genome shotgun (WGS) entry which is preliminary data.</text>
</comment>
<sequence>MKIDSHQHFWKYDPVKDAWIDDQMKVIRRDFLPADLEPLLVENQFGGCVAVQADQSEEETLFLLDLAKNNPFIKGVVGWIDLCANTIEERLQYYTKHEKLKGFRHIIQAEADIDFMLQEKFQDGISKLEKYNFTYDILIFPKHLENVAKLVAQFPKQKFVIDHLAKPDFKNKEFGEWETGMRAIAQFPNVMCKVSGLITEADWNNWTAEDFTHCLDVVTEVFGIDRLMFGSDWPVSLLAASYAESCEIVEDYFSKFSKADQDKFWSRNAIDFYQLKE</sequence>
<gene>
    <name evidence="3" type="ORF">ACFO5S_21830</name>
</gene>